<dbReference type="Proteomes" id="UP000308600">
    <property type="component" value="Unassembled WGS sequence"/>
</dbReference>
<accession>A0ACD3BCB8</accession>
<organism evidence="1 2">
    <name type="scientific">Pluteus cervinus</name>
    <dbReference type="NCBI Taxonomy" id="181527"/>
    <lineage>
        <taxon>Eukaryota</taxon>
        <taxon>Fungi</taxon>
        <taxon>Dikarya</taxon>
        <taxon>Basidiomycota</taxon>
        <taxon>Agaricomycotina</taxon>
        <taxon>Agaricomycetes</taxon>
        <taxon>Agaricomycetidae</taxon>
        <taxon>Agaricales</taxon>
        <taxon>Pluteineae</taxon>
        <taxon>Pluteaceae</taxon>
        <taxon>Pluteus</taxon>
    </lineage>
</organism>
<evidence type="ECO:0000313" key="1">
    <source>
        <dbReference type="EMBL" id="TFK75227.1"/>
    </source>
</evidence>
<name>A0ACD3BCB8_9AGAR</name>
<evidence type="ECO:0000313" key="2">
    <source>
        <dbReference type="Proteomes" id="UP000308600"/>
    </source>
</evidence>
<sequence>MFSTPRLVFISLALFSSSALGRERWLERDGKAIYIYPRRFGQEQPAVLQKLRDACPGEVCGNLAGQAVTPLLAAQPECSQQDLADAIVDASRQFDNATQANMIQIAKEYRQAEKNTPPDFSTNPPALRNSVFCQKAPKNQDLDGLVQAQDPANDPNLFFDPATGGTVTKGGQPNTFPFGQSGTSASQQQVDSKSKSALTISPTFTMPVRVEDIAVTAACTNVITVTVSGVAPSLPTDAVTVTVSGGSATSTDSAIPTFTAGPSPGTPSVGEFGSCSVPQIEFGVGFDDRKETSFQPVDKVSYNHGSAQNITIITQFMCDQLTNSCGADQNAKDTCEQATQGAANAPQGTGAQADAFNAAFGITTDFASIPAVDNQGNVIPGTGTPGTSSIASAGASPTNTPGGVGEVGGAQFGSCSTPEIEFGTGFDGRKETSFQPTDPSSYPQGSTQDIGIITRFICGALTGTCGANEAAEGLCTTAQNAAAAGPVGSGAQADAFNAVFGIKTNFASVPEVDNQGRVISGTAGSTATSATASPSATTFGNTLPANNGNLQTFTEALGGVTAPVVTASGNGQFSVQGAPNPFNDVKSAVLRSCDIQNNQCADAANASGNRGTLTVVNCTAQQSRCVADAN</sequence>
<proteinExistence type="predicted"/>
<protein>
    <submittedName>
        <fullName evidence="1">Uncharacterized protein</fullName>
    </submittedName>
</protein>
<reference evidence="1 2" key="1">
    <citation type="journal article" date="2019" name="Nat. Ecol. Evol.">
        <title>Megaphylogeny resolves global patterns of mushroom evolution.</title>
        <authorList>
            <person name="Varga T."/>
            <person name="Krizsan K."/>
            <person name="Foldi C."/>
            <person name="Dima B."/>
            <person name="Sanchez-Garcia M."/>
            <person name="Sanchez-Ramirez S."/>
            <person name="Szollosi G.J."/>
            <person name="Szarkandi J.G."/>
            <person name="Papp V."/>
            <person name="Albert L."/>
            <person name="Andreopoulos W."/>
            <person name="Angelini C."/>
            <person name="Antonin V."/>
            <person name="Barry K.W."/>
            <person name="Bougher N.L."/>
            <person name="Buchanan P."/>
            <person name="Buyck B."/>
            <person name="Bense V."/>
            <person name="Catcheside P."/>
            <person name="Chovatia M."/>
            <person name="Cooper J."/>
            <person name="Damon W."/>
            <person name="Desjardin D."/>
            <person name="Finy P."/>
            <person name="Geml J."/>
            <person name="Haridas S."/>
            <person name="Hughes K."/>
            <person name="Justo A."/>
            <person name="Karasinski D."/>
            <person name="Kautmanova I."/>
            <person name="Kiss B."/>
            <person name="Kocsube S."/>
            <person name="Kotiranta H."/>
            <person name="LaButti K.M."/>
            <person name="Lechner B.E."/>
            <person name="Liimatainen K."/>
            <person name="Lipzen A."/>
            <person name="Lukacs Z."/>
            <person name="Mihaltcheva S."/>
            <person name="Morgado L.N."/>
            <person name="Niskanen T."/>
            <person name="Noordeloos M.E."/>
            <person name="Ohm R.A."/>
            <person name="Ortiz-Santana B."/>
            <person name="Ovrebo C."/>
            <person name="Racz N."/>
            <person name="Riley R."/>
            <person name="Savchenko A."/>
            <person name="Shiryaev A."/>
            <person name="Soop K."/>
            <person name="Spirin V."/>
            <person name="Szebenyi C."/>
            <person name="Tomsovsky M."/>
            <person name="Tulloss R.E."/>
            <person name="Uehling J."/>
            <person name="Grigoriev I.V."/>
            <person name="Vagvolgyi C."/>
            <person name="Papp T."/>
            <person name="Martin F.M."/>
            <person name="Miettinen O."/>
            <person name="Hibbett D.S."/>
            <person name="Nagy L.G."/>
        </authorList>
    </citation>
    <scope>NUCLEOTIDE SEQUENCE [LARGE SCALE GENOMIC DNA]</scope>
    <source>
        <strain evidence="1 2">NL-1719</strain>
    </source>
</reference>
<dbReference type="EMBL" id="ML208264">
    <property type="protein sequence ID" value="TFK75227.1"/>
    <property type="molecule type" value="Genomic_DNA"/>
</dbReference>
<keyword evidence="2" id="KW-1185">Reference proteome</keyword>
<gene>
    <name evidence="1" type="ORF">BDN72DRAFT_564468</name>
</gene>